<dbReference type="GO" id="GO:0000287">
    <property type="term" value="F:magnesium ion binding"/>
    <property type="evidence" value="ECO:0007669"/>
    <property type="project" value="TreeGrafter"/>
</dbReference>
<dbReference type="EMBL" id="VBSP01000013">
    <property type="protein sequence ID" value="TLQ41651.1"/>
    <property type="molecule type" value="Genomic_DNA"/>
</dbReference>
<dbReference type="AlphaFoldDB" id="A0A5R9DZZ8"/>
<dbReference type="PANTHER" id="PTHR10000">
    <property type="entry name" value="PHOSPHOSERINE PHOSPHATASE"/>
    <property type="match status" value="1"/>
</dbReference>
<accession>A0A5R9DZZ8</accession>
<organism evidence="1 2">
    <name type="scientific">Ruoffia tabacinasalis</name>
    <dbReference type="NCBI Taxonomy" id="87458"/>
    <lineage>
        <taxon>Bacteria</taxon>
        <taxon>Bacillati</taxon>
        <taxon>Bacillota</taxon>
        <taxon>Bacilli</taxon>
        <taxon>Lactobacillales</taxon>
        <taxon>Aerococcaceae</taxon>
        <taxon>Ruoffia</taxon>
    </lineage>
</organism>
<dbReference type="Proteomes" id="UP000306420">
    <property type="component" value="Unassembled WGS sequence"/>
</dbReference>
<dbReference type="Gene3D" id="3.30.1240.10">
    <property type="match status" value="1"/>
</dbReference>
<dbReference type="Gene3D" id="3.40.50.1000">
    <property type="entry name" value="HAD superfamily/HAD-like"/>
    <property type="match status" value="1"/>
</dbReference>
<evidence type="ECO:0000313" key="2">
    <source>
        <dbReference type="Proteomes" id="UP000306420"/>
    </source>
</evidence>
<reference evidence="1 2" key="1">
    <citation type="submission" date="2019-05" db="EMBL/GenBank/DDBJ databases">
        <title>The metagenome of a microbial culture collection derived from dairy environment covers the genomic content of the human microbiome.</title>
        <authorList>
            <person name="Roder T."/>
            <person name="Wuthrich D."/>
            <person name="Sattari Z."/>
            <person name="Von Ah U."/>
            <person name="Bar C."/>
            <person name="Ronchi F."/>
            <person name="Macpherson A.J."/>
            <person name="Ganal-Vonarburg S.C."/>
            <person name="Bruggmann R."/>
            <person name="Vergeres G."/>
        </authorList>
    </citation>
    <scope>NUCLEOTIDE SEQUENCE [LARGE SCALE GENOMIC DNA]</scope>
    <source>
        <strain evidence="1 2">FAM 24227</strain>
    </source>
</reference>
<dbReference type="GO" id="GO:0016791">
    <property type="term" value="F:phosphatase activity"/>
    <property type="evidence" value="ECO:0007669"/>
    <property type="project" value="TreeGrafter"/>
</dbReference>
<dbReference type="InterPro" id="IPR023214">
    <property type="entry name" value="HAD_sf"/>
</dbReference>
<name>A0A5R9DZZ8_9LACT</name>
<dbReference type="InterPro" id="IPR000150">
    <property type="entry name" value="Cof"/>
</dbReference>
<gene>
    <name evidence="1" type="ORF">FEZ33_05160</name>
</gene>
<dbReference type="GO" id="GO:0005829">
    <property type="term" value="C:cytosol"/>
    <property type="evidence" value="ECO:0007669"/>
    <property type="project" value="TreeGrafter"/>
</dbReference>
<sequence length="283" mass="32603">MTVKLIVIDLDETLLRKDKSYDVERFNHALHTLKGRDVLVCIATGNSYHKIIDYFSQEDQKDLYFACDNGNFIVKNNEELSTTTVDRETLYKIASFVDEFEGFHIMVNTGNQAYFRETEGEAFEHISQYNNALAYIEKFEDLPEGEKPTKLAIYSTHSLDRNKIMTRILKERFEDIDSVTSGDGWLDVYSKDGGKGSAVRKLQTKYNIKKEDTMAFGDSLNDESMMKEAHYNIAMGNADHDLLLSTTYQIGTNEDSSVINLLEELLLNDSMEFMNKYLIHKKR</sequence>
<evidence type="ECO:0000313" key="1">
    <source>
        <dbReference type="EMBL" id="TLQ41651.1"/>
    </source>
</evidence>
<proteinExistence type="predicted"/>
<dbReference type="SUPFAM" id="SSF56784">
    <property type="entry name" value="HAD-like"/>
    <property type="match status" value="1"/>
</dbReference>
<comment type="caution">
    <text evidence="1">The sequence shown here is derived from an EMBL/GenBank/DDBJ whole genome shotgun (WGS) entry which is preliminary data.</text>
</comment>
<dbReference type="PANTHER" id="PTHR10000:SF8">
    <property type="entry name" value="HAD SUPERFAMILY HYDROLASE-LIKE, TYPE 3"/>
    <property type="match status" value="1"/>
</dbReference>
<dbReference type="NCBIfam" id="TIGR01484">
    <property type="entry name" value="HAD-SF-IIB"/>
    <property type="match status" value="1"/>
</dbReference>
<dbReference type="OrthoDB" id="9814970at2"/>
<dbReference type="InterPro" id="IPR006379">
    <property type="entry name" value="HAD-SF_hydro_IIB"/>
</dbReference>
<protein>
    <submittedName>
        <fullName evidence="1">HAD family phosphatase</fullName>
    </submittedName>
</protein>
<dbReference type="NCBIfam" id="TIGR00099">
    <property type="entry name" value="Cof-subfamily"/>
    <property type="match status" value="1"/>
</dbReference>
<dbReference type="InterPro" id="IPR036412">
    <property type="entry name" value="HAD-like_sf"/>
</dbReference>
<dbReference type="RefSeq" id="WP_138404339.1">
    <property type="nucleotide sequence ID" value="NZ_VBSP01000013.1"/>
</dbReference>
<dbReference type="SFLD" id="SFLDS00003">
    <property type="entry name" value="Haloacid_Dehalogenase"/>
    <property type="match status" value="1"/>
</dbReference>
<dbReference type="Pfam" id="PF08282">
    <property type="entry name" value="Hydrolase_3"/>
    <property type="match status" value="1"/>
</dbReference>
<dbReference type="SFLD" id="SFLDG01140">
    <property type="entry name" value="C2.B:_Phosphomannomutase_and_P"/>
    <property type="match status" value="1"/>
</dbReference>